<dbReference type="Pfam" id="PF08433">
    <property type="entry name" value="KTI12"/>
    <property type="match status" value="1"/>
</dbReference>
<dbReference type="GO" id="GO:0006400">
    <property type="term" value="P:tRNA modification"/>
    <property type="evidence" value="ECO:0007669"/>
    <property type="project" value="UniProtKB-ARBA"/>
</dbReference>
<dbReference type="PANTHER" id="PTHR12435">
    <property type="match status" value="1"/>
</dbReference>
<proteinExistence type="inferred from homology"/>
<dbReference type="AlphaFoldDB" id="A0AAW2Z0F5"/>
<organism evidence="4 5">
    <name type="scientific">Acrasis kona</name>
    <dbReference type="NCBI Taxonomy" id="1008807"/>
    <lineage>
        <taxon>Eukaryota</taxon>
        <taxon>Discoba</taxon>
        <taxon>Heterolobosea</taxon>
        <taxon>Tetramitia</taxon>
        <taxon>Eutetramitia</taxon>
        <taxon>Acrasidae</taxon>
        <taxon>Acrasis</taxon>
    </lineage>
</organism>
<protein>
    <recommendedName>
        <fullName evidence="6">KTI12</fullName>
    </recommendedName>
</protein>
<keyword evidence="5" id="KW-1185">Reference proteome</keyword>
<dbReference type="FunFam" id="3.40.50.300:FF:000827">
    <property type="entry name" value="KTI12 chromatin-associated homolog"/>
    <property type="match status" value="1"/>
</dbReference>
<evidence type="ECO:0000313" key="5">
    <source>
        <dbReference type="Proteomes" id="UP001431209"/>
    </source>
</evidence>
<comment type="similarity">
    <text evidence="3">Belongs to the KTI12 family.</text>
</comment>
<keyword evidence="2" id="KW-0067">ATP-binding</keyword>
<evidence type="ECO:0008006" key="6">
    <source>
        <dbReference type="Google" id="ProtNLM"/>
    </source>
</evidence>
<evidence type="ECO:0000256" key="1">
    <source>
        <dbReference type="ARBA" id="ARBA00022741"/>
    </source>
</evidence>
<evidence type="ECO:0000313" key="4">
    <source>
        <dbReference type="EMBL" id="KAL0483243.1"/>
    </source>
</evidence>
<evidence type="ECO:0000256" key="3">
    <source>
        <dbReference type="ARBA" id="ARBA00025768"/>
    </source>
</evidence>
<accession>A0AAW2Z0F5</accession>
<dbReference type="Proteomes" id="UP001431209">
    <property type="component" value="Unassembled WGS sequence"/>
</dbReference>
<reference evidence="4 5" key="1">
    <citation type="submission" date="2024-03" db="EMBL/GenBank/DDBJ databases">
        <title>The Acrasis kona genome and developmental transcriptomes reveal deep origins of eukaryotic multicellular pathways.</title>
        <authorList>
            <person name="Sheikh S."/>
            <person name="Fu C.-J."/>
            <person name="Brown M.W."/>
            <person name="Baldauf S.L."/>
        </authorList>
    </citation>
    <scope>NUCLEOTIDE SEQUENCE [LARGE SCALE GENOMIC DNA]</scope>
    <source>
        <strain evidence="4 5">ATCC MYA-3509</strain>
    </source>
</reference>
<evidence type="ECO:0000256" key="2">
    <source>
        <dbReference type="ARBA" id="ARBA00022840"/>
    </source>
</evidence>
<dbReference type="Gene3D" id="3.40.50.300">
    <property type="entry name" value="P-loop containing nucleotide triphosphate hydrolases"/>
    <property type="match status" value="1"/>
</dbReference>
<dbReference type="InterPro" id="IPR027417">
    <property type="entry name" value="P-loop_NTPase"/>
</dbReference>
<dbReference type="GO" id="GO:0005524">
    <property type="term" value="F:ATP binding"/>
    <property type="evidence" value="ECO:0007669"/>
    <property type="project" value="UniProtKB-KW"/>
</dbReference>
<comment type="caution">
    <text evidence="4">The sequence shown here is derived from an EMBL/GenBank/DDBJ whole genome shotgun (WGS) entry which is preliminary data.</text>
</comment>
<name>A0AAW2Z0F5_9EUKA</name>
<dbReference type="SUPFAM" id="SSF52540">
    <property type="entry name" value="P-loop containing nucleoside triphosphate hydrolases"/>
    <property type="match status" value="1"/>
</dbReference>
<dbReference type="InterPro" id="IPR013641">
    <property type="entry name" value="KTI12/PSTK"/>
</dbReference>
<gene>
    <name evidence="4" type="ORF">AKO1_011515</name>
</gene>
<dbReference type="GO" id="GO:0006357">
    <property type="term" value="P:regulation of transcription by RNA polymerase II"/>
    <property type="evidence" value="ECO:0007669"/>
    <property type="project" value="UniProtKB-ARBA"/>
</dbReference>
<keyword evidence="1" id="KW-0547">Nucleotide-binding</keyword>
<sequence length="278" mass="31723">MPLIMLCGAPSSGKTTRTNQLLEHFKSKAPDQRVSVVSDQDVLLVDKNQGYKDSFNEKQTRGKIKAATERLVTKETIVIVDSMNYIKGYRYELYCVARATRTPHCVVYCETPLDQIKEWNSTRPSEQQYEENLLQELFSRIEVPIGTNRWDNPLFTLKPQDDLPGEDILNAMLHPTKTLKPNVSTLPLQLSDNTLMYELDKITGEVVTTLMGSKATSFPGDFIAVQHTTSKLRVPQFATLPELRKLRTKFIKISQMRPPNNKEEIAKSFVDFLNINLK</sequence>
<dbReference type="EMBL" id="JAOPGA020000946">
    <property type="protein sequence ID" value="KAL0483243.1"/>
    <property type="molecule type" value="Genomic_DNA"/>
</dbReference>